<dbReference type="GO" id="GO:0000978">
    <property type="term" value="F:RNA polymerase II cis-regulatory region sequence-specific DNA binding"/>
    <property type="evidence" value="ECO:0007669"/>
    <property type="project" value="TreeGrafter"/>
</dbReference>
<dbReference type="AlphaFoldDB" id="A0A8C4PX77"/>
<feature type="domain" description="C2H2-type" evidence="13">
    <location>
        <begin position="553"/>
        <end position="580"/>
    </location>
</feature>
<dbReference type="Pfam" id="PF13913">
    <property type="entry name" value="zf-C2HC_2"/>
    <property type="match status" value="1"/>
</dbReference>
<dbReference type="GO" id="GO:0005634">
    <property type="term" value="C:nucleus"/>
    <property type="evidence" value="ECO:0007669"/>
    <property type="project" value="UniProtKB-SubCell"/>
</dbReference>
<dbReference type="GO" id="GO:0003700">
    <property type="term" value="F:DNA-binding transcription factor activity"/>
    <property type="evidence" value="ECO:0007669"/>
    <property type="project" value="TreeGrafter"/>
</dbReference>
<dbReference type="SUPFAM" id="SSF57667">
    <property type="entry name" value="beta-beta-alpha zinc fingers"/>
    <property type="match status" value="4"/>
</dbReference>
<keyword evidence="4" id="KW-0677">Repeat</keyword>
<evidence type="ECO:0000259" key="13">
    <source>
        <dbReference type="PROSITE" id="PS50157"/>
    </source>
</evidence>
<feature type="domain" description="C2H2-type" evidence="13">
    <location>
        <begin position="581"/>
        <end position="608"/>
    </location>
</feature>
<dbReference type="InterPro" id="IPR048998">
    <property type="entry name" value="STPR"/>
</dbReference>
<reference evidence="14" key="2">
    <citation type="submission" date="2025-09" db="UniProtKB">
        <authorList>
            <consortium name="Ensembl"/>
        </authorList>
    </citation>
    <scope>IDENTIFICATION</scope>
</reference>
<keyword evidence="7" id="KW-0805">Transcription regulation</keyword>
<evidence type="ECO:0000256" key="5">
    <source>
        <dbReference type="ARBA" id="ARBA00022771"/>
    </source>
</evidence>
<evidence type="ECO:0000256" key="6">
    <source>
        <dbReference type="ARBA" id="ARBA00022833"/>
    </source>
</evidence>
<evidence type="ECO:0000256" key="3">
    <source>
        <dbReference type="ARBA" id="ARBA00022723"/>
    </source>
</evidence>
<dbReference type="FunFam" id="3.30.160.60:FF:003288">
    <property type="entry name" value="Uncharacterized protein"/>
    <property type="match status" value="1"/>
</dbReference>
<feature type="domain" description="C2H2-type" evidence="13">
    <location>
        <begin position="469"/>
        <end position="496"/>
    </location>
</feature>
<dbReference type="Ensembl" id="ENSEBUT00000003449.1">
    <property type="protein sequence ID" value="ENSEBUP00000003085.1"/>
    <property type="gene ID" value="ENSEBUG00000002282.1"/>
</dbReference>
<evidence type="ECO:0000313" key="14">
    <source>
        <dbReference type="Ensembl" id="ENSEBUP00000003085.1"/>
    </source>
</evidence>
<dbReference type="FunFam" id="3.30.160.60:FF:000690">
    <property type="entry name" value="Zinc finger protein 354C"/>
    <property type="match status" value="1"/>
</dbReference>
<dbReference type="PROSITE" id="PS00028">
    <property type="entry name" value="ZINC_FINGER_C2H2_1"/>
    <property type="match status" value="8"/>
</dbReference>
<dbReference type="PANTHER" id="PTHR24404:SF100">
    <property type="entry name" value="ZINC FINGER PROTEIN 501"/>
    <property type="match status" value="1"/>
</dbReference>
<keyword evidence="6" id="KW-0862">Zinc</keyword>
<organism evidence="14 15">
    <name type="scientific">Eptatretus burgeri</name>
    <name type="common">Inshore hagfish</name>
    <dbReference type="NCBI Taxonomy" id="7764"/>
    <lineage>
        <taxon>Eukaryota</taxon>
        <taxon>Metazoa</taxon>
        <taxon>Chordata</taxon>
        <taxon>Craniata</taxon>
        <taxon>Vertebrata</taxon>
        <taxon>Cyclostomata</taxon>
        <taxon>Myxini</taxon>
        <taxon>Myxiniformes</taxon>
        <taxon>Myxinidae</taxon>
        <taxon>Eptatretinae</taxon>
        <taxon>Eptatretus</taxon>
    </lineage>
</organism>
<dbReference type="FunFam" id="3.30.160.60:FF:002343">
    <property type="entry name" value="Zinc finger protein 33A"/>
    <property type="match status" value="2"/>
</dbReference>
<evidence type="ECO:0000256" key="12">
    <source>
        <dbReference type="SAM" id="MobiDB-lite"/>
    </source>
</evidence>
<accession>A0A8C4PX77</accession>
<feature type="domain" description="C2H2-type" evidence="13">
    <location>
        <begin position="385"/>
        <end position="412"/>
    </location>
</feature>
<feature type="compositionally biased region" description="Basic residues" evidence="12">
    <location>
        <begin position="1"/>
        <end position="12"/>
    </location>
</feature>
<dbReference type="InterPro" id="IPR013087">
    <property type="entry name" value="Znf_C2H2_type"/>
</dbReference>
<dbReference type="Pfam" id="PF00096">
    <property type="entry name" value="zf-C2H2"/>
    <property type="match status" value="6"/>
</dbReference>
<dbReference type="SMART" id="SM00355">
    <property type="entry name" value="ZnF_C2H2"/>
    <property type="match status" value="9"/>
</dbReference>
<reference evidence="14" key="1">
    <citation type="submission" date="2025-08" db="UniProtKB">
        <authorList>
            <consortium name="Ensembl"/>
        </authorList>
    </citation>
    <scope>IDENTIFICATION</scope>
</reference>
<comment type="subcellular location">
    <subcellularLocation>
        <location evidence="1">Nucleus</location>
    </subcellularLocation>
</comment>
<dbReference type="InterPro" id="IPR036236">
    <property type="entry name" value="Znf_C2H2_sf"/>
</dbReference>
<dbReference type="GO" id="GO:0008270">
    <property type="term" value="F:zinc ion binding"/>
    <property type="evidence" value="ECO:0007669"/>
    <property type="project" value="UniProtKB-KW"/>
</dbReference>
<dbReference type="PANTHER" id="PTHR24404">
    <property type="entry name" value="ZINC FINGER PROTEIN"/>
    <property type="match status" value="1"/>
</dbReference>
<proteinExistence type="inferred from homology"/>
<evidence type="ECO:0000256" key="9">
    <source>
        <dbReference type="ARBA" id="ARBA00023163"/>
    </source>
</evidence>
<feature type="compositionally biased region" description="Basic and acidic residues" evidence="12">
    <location>
        <begin position="26"/>
        <end position="44"/>
    </location>
</feature>
<dbReference type="FunFam" id="3.30.160.60:FF:000193">
    <property type="entry name" value="Zinc finger protein 300"/>
    <property type="match status" value="1"/>
</dbReference>
<keyword evidence="10" id="KW-0539">Nucleus</keyword>
<evidence type="ECO:0000256" key="7">
    <source>
        <dbReference type="ARBA" id="ARBA00023015"/>
    </source>
</evidence>
<evidence type="ECO:0000256" key="4">
    <source>
        <dbReference type="ARBA" id="ARBA00022737"/>
    </source>
</evidence>
<dbReference type="Gene3D" id="3.30.160.60">
    <property type="entry name" value="Classic Zinc Finger"/>
    <property type="match status" value="8"/>
</dbReference>
<feature type="domain" description="C2H2-type" evidence="13">
    <location>
        <begin position="413"/>
        <end position="440"/>
    </location>
</feature>
<evidence type="ECO:0000256" key="11">
    <source>
        <dbReference type="PROSITE-ProRule" id="PRU00042"/>
    </source>
</evidence>
<feature type="region of interest" description="Disordered" evidence="12">
    <location>
        <begin position="1"/>
        <end position="106"/>
    </location>
</feature>
<evidence type="ECO:0000256" key="1">
    <source>
        <dbReference type="ARBA" id="ARBA00004123"/>
    </source>
</evidence>
<keyword evidence="5 11" id="KW-0863">Zinc-finger</keyword>
<dbReference type="Proteomes" id="UP000694388">
    <property type="component" value="Unplaced"/>
</dbReference>
<dbReference type="FunFam" id="3.30.160.60:FF:001119">
    <property type="entry name" value="zinc finger protein 408"/>
    <property type="match status" value="1"/>
</dbReference>
<evidence type="ECO:0000256" key="10">
    <source>
        <dbReference type="ARBA" id="ARBA00023242"/>
    </source>
</evidence>
<evidence type="ECO:0000256" key="8">
    <source>
        <dbReference type="ARBA" id="ARBA00023125"/>
    </source>
</evidence>
<keyword evidence="8" id="KW-0238">DNA-binding</keyword>
<feature type="domain" description="C2H2-type" evidence="13">
    <location>
        <begin position="441"/>
        <end position="468"/>
    </location>
</feature>
<feature type="domain" description="C2H2-type" evidence="13">
    <location>
        <begin position="497"/>
        <end position="524"/>
    </location>
</feature>
<dbReference type="InterPro" id="IPR050589">
    <property type="entry name" value="Ikaros_C2H2-ZF"/>
</dbReference>
<name>A0A8C4PX77_EPTBU</name>
<feature type="compositionally biased region" description="Basic and acidic residues" evidence="12">
    <location>
        <begin position="50"/>
        <end position="102"/>
    </location>
</feature>
<evidence type="ECO:0000313" key="15">
    <source>
        <dbReference type="Proteomes" id="UP000694388"/>
    </source>
</evidence>
<evidence type="ECO:0000256" key="2">
    <source>
        <dbReference type="ARBA" id="ARBA00006991"/>
    </source>
</evidence>
<keyword evidence="15" id="KW-1185">Reference proteome</keyword>
<comment type="similarity">
    <text evidence="2">Belongs to the krueppel C2H2-type zinc-finger protein family.</text>
</comment>
<keyword evidence="9" id="KW-0804">Transcription</keyword>
<dbReference type="Pfam" id="PF21107">
    <property type="entry name" value="STPRs"/>
    <property type="match status" value="1"/>
</dbReference>
<dbReference type="PROSITE" id="PS50157">
    <property type="entry name" value="ZINC_FINGER_C2H2_2"/>
    <property type="match status" value="9"/>
</dbReference>
<dbReference type="GeneTree" id="ENSGT00940000154488"/>
<feature type="domain" description="C2H2-type" evidence="13">
    <location>
        <begin position="328"/>
        <end position="352"/>
    </location>
</feature>
<keyword evidence="3" id="KW-0479">Metal-binding</keyword>
<dbReference type="GO" id="GO:0006357">
    <property type="term" value="P:regulation of transcription by RNA polymerase II"/>
    <property type="evidence" value="ECO:0007669"/>
    <property type="project" value="TreeGrafter"/>
</dbReference>
<dbReference type="FunFam" id="3.30.160.60:FF:001532">
    <property type="entry name" value="Zinc finger protein 483"/>
    <property type="match status" value="2"/>
</dbReference>
<feature type="domain" description="C2H2-type" evidence="13">
    <location>
        <begin position="525"/>
        <end position="552"/>
    </location>
</feature>
<protein>
    <recommendedName>
        <fullName evidence="13">C2H2-type domain-containing protein</fullName>
    </recommendedName>
</protein>
<sequence>MAPKRKSNFRRHQSLDAGRMRRRRRNETAARKELRLTKDRDYHRGNRLLETPEQRLQRLTRDRDYHRGSRKHESPEQRLRRLTKDRESHRESRLRETPEQRAQRLAQHRNYQRVVRMNERLRYQLYNMEFRNILYAMNQPLMDRKLKQTTLPSDYVSDMGGSEGAPIDWKYKIPHVAGYPAYEDKDLLYPGDIDPMGFPHTSHETLDSMSMKEEPFDGTPKELNSDSRPLDDVIVKVEVDTEFEENSTSQVKDFNRKLKVDPEHTGSQMDDGNYPMESKHFEENVPHTSQEALDIIYVKEEPIDDYPQELSGDVWSLEERQFECKNAFPCSKCSRLFYTENSLNLHMSECFHQAIINYSNGPCTNKRKRSATRKRKKVLPDKRPYKCSVCGKEFAYMSSFKMHQRIHTGERPYKCTVCNLAVSTTSSLNAHQRIHTGEKPYKCPVCGKAFAQLSYVKVHLNLHTGEKPHECSVCGRAFAYLSSFKTHQRIHTGERPYKCSVCGFAVSTISSLNAHQRTHTGERPYKCPICGKSFAQLSYVKVHQNMHTGEKPHECSVCGKAFAYLSSFKTHQRIHTGERPYRCPVCSKDFITLSALKRHQKTTEYESL</sequence>
<dbReference type="Pfam" id="PF13465">
    <property type="entry name" value="zf-H2C2_2"/>
    <property type="match status" value="1"/>
</dbReference>